<protein>
    <recommendedName>
        <fullName evidence="4">MCE family protein</fullName>
    </recommendedName>
</protein>
<dbReference type="RefSeq" id="WP_058854297.1">
    <property type="nucleotide sequence ID" value="NZ_BMMH01000004.1"/>
</dbReference>
<organism evidence="2 3">
    <name type="scientific">Nocardia jinanensis</name>
    <dbReference type="NCBI Taxonomy" id="382504"/>
    <lineage>
        <taxon>Bacteria</taxon>
        <taxon>Bacillati</taxon>
        <taxon>Actinomycetota</taxon>
        <taxon>Actinomycetes</taxon>
        <taxon>Mycobacteriales</taxon>
        <taxon>Nocardiaceae</taxon>
        <taxon>Nocardia</taxon>
    </lineage>
</organism>
<keyword evidence="1" id="KW-0472">Membrane</keyword>
<evidence type="ECO:0008006" key="4">
    <source>
        <dbReference type="Google" id="ProtNLM"/>
    </source>
</evidence>
<comment type="caution">
    <text evidence="2">The sequence shown here is derived from an EMBL/GenBank/DDBJ whole genome shotgun (WGS) entry which is preliminary data.</text>
</comment>
<evidence type="ECO:0000313" key="2">
    <source>
        <dbReference type="EMBL" id="GGL10177.1"/>
    </source>
</evidence>
<name>A0A917VRC9_9NOCA</name>
<sequence length="362" mass="38509">MSRTRNQDFLRGTDEQQSRVVYLAAAATIAVVAVIVVSVGWVYPRFAPDDDLRLSLDVPSVGPGVAAGTKVIMHGAEVGEVTALDEVATGIVRVGLSMQPDRIEGLTDTFDVDFRPQNYFGVTAINVIARPGGRSPESGQVLDRIPVGDFTMSTMLETGSLVIDGTLTKSMIETLDEIIRYTDGLTPMIEAGVVVADRAAEAQQAVPSHLIGRMNDILAVLPAFSDQAIGVLDSLYQTKFNRQPDGSYGVNDEFMDETDEAMEIMSVDVFGGAGNLLASHGAELTPLVSIIEALVDGMPGMMANGAVARDLRVLIDRYNSAFTTSGDRKTLNLRLVLDDLPGVAAPIAAAGVQTQPTQEAPK</sequence>
<keyword evidence="3" id="KW-1185">Reference proteome</keyword>
<proteinExistence type="predicted"/>
<dbReference type="Proteomes" id="UP000638263">
    <property type="component" value="Unassembled WGS sequence"/>
</dbReference>
<reference evidence="2" key="1">
    <citation type="journal article" date="2014" name="Int. J. Syst. Evol. Microbiol.">
        <title>Complete genome sequence of Corynebacterium casei LMG S-19264T (=DSM 44701T), isolated from a smear-ripened cheese.</title>
        <authorList>
            <consortium name="US DOE Joint Genome Institute (JGI-PGF)"/>
            <person name="Walter F."/>
            <person name="Albersmeier A."/>
            <person name="Kalinowski J."/>
            <person name="Ruckert C."/>
        </authorList>
    </citation>
    <scope>NUCLEOTIDE SEQUENCE</scope>
    <source>
        <strain evidence="2">CGMCC 4.3508</strain>
    </source>
</reference>
<gene>
    <name evidence="2" type="ORF">GCM10011588_25760</name>
</gene>
<dbReference type="AlphaFoldDB" id="A0A917VRC9"/>
<keyword evidence="1" id="KW-0812">Transmembrane</keyword>
<evidence type="ECO:0000256" key="1">
    <source>
        <dbReference type="SAM" id="Phobius"/>
    </source>
</evidence>
<dbReference type="EMBL" id="BMMH01000004">
    <property type="protein sequence ID" value="GGL10177.1"/>
    <property type="molecule type" value="Genomic_DNA"/>
</dbReference>
<reference evidence="2" key="2">
    <citation type="submission" date="2020-09" db="EMBL/GenBank/DDBJ databases">
        <authorList>
            <person name="Sun Q."/>
            <person name="Zhou Y."/>
        </authorList>
    </citation>
    <scope>NUCLEOTIDE SEQUENCE</scope>
    <source>
        <strain evidence="2">CGMCC 4.3508</strain>
    </source>
</reference>
<keyword evidence="1" id="KW-1133">Transmembrane helix</keyword>
<feature type="transmembrane region" description="Helical" evidence="1">
    <location>
        <begin position="20"/>
        <end position="43"/>
    </location>
</feature>
<accession>A0A917VRC9</accession>
<evidence type="ECO:0000313" key="3">
    <source>
        <dbReference type="Proteomes" id="UP000638263"/>
    </source>
</evidence>